<keyword evidence="9" id="KW-1185">Reference proteome</keyword>
<name>A0A0V0QW24_PSEPJ</name>
<feature type="coiled-coil region" evidence="5">
    <location>
        <begin position="298"/>
        <end position="343"/>
    </location>
</feature>
<dbReference type="OrthoDB" id="5351233at2759"/>
<dbReference type="SMART" id="SM00336">
    <property type="entry name" value="BBOX"/>
    <property type="match status" value="1"/>
</dbReference>
<dbReference type="SUPFAM" id="SSF57850">
    <property type="entry name" value="RING/U-box"/>
    <property type="match status" value="1"/>
</dbReference>
<dbReference type="InterPro" id="IPR013083">
    <property type="entry name" value="Znf_RING/FYVE/PHD"/>
</dbReference>
<reference evidence="8 9" key="1">
    <citation type="journal article" date="2015" name="Sci. Rep.">
        <title>Genome of the facultative scuticociliatosis pathogen Pseudocohnilembus persalinus provides insight into its virulence through horizontal gene transfer.</title>
        <authorList>
            <person name="Xiong J."/>
            <person name="Wang G."/>
            <person name="Cheng J."/>
            <person name="Tian M."/>
            <person name="Pan X."/>
            <person name="Warren A."/>
            <person name="Jiang C."/>
            <person name="Yuan D."/>
            <person name="Miao W."/>
        </authorList>
    </citation>
    <scope>NUCLEOTIDE SEQUENCE [LARGE SCALE GENOMIC DNA]</scope>
    <source>
        <strain evidence="8">36N120E</strain>
    </source>
</reference>
<dbReference type="PROSITE" id="PS50089">
    <property type="entry name" value="ZF_RING_2"/>
    <property type="match status" value="1"/>
</dbReference>
<proteinExistence type="predicted"/>
<accession>A0A0V0QW24</accession>
<dbReference type="Gene3D" id="3.30.40.10">
    <property type="entry name" value="Zinc/RING finger domain, C3HC4 (zinc finger)"/>
    <property type="match status" value="1"/>
</dbReference>
<evidence type="ECO:0000256" key="1">
    <source>
        <dbReference type="ARBA" id="ARBA00022723"/>
    </source>
</evidence>
<evidence type="ECO:0000256" key="5">
    <source>
        <dbReference type="SAM" id="Coils"/>
    </source>
</evidence>
<dbReference type="AlphaFoldDB" id="A0A0V0QW24"/>
<evidence type="ECO:0000256" key="3">
    <source>
        <dbReference type="ARBA" id="ARBA00022833"/>
    </source>
</evidence>
<dbReference type="Proteomes" id="UP000054937">
    <property type="component" value="Unassembled WGS sequence"/>
</dbReference>
<feature type="domain" description="B box-type" evidence="7">
    <location>
        <begin position="101"/>
        <end position="144"/>
    </location>
</feature>
<organism evidence="8 9">
    <name type="scientific">Pseudocohnilembus persalinus</name>
    <name type="common">Ciliate</name>
    <dbReference type="NCBI Taxonomy" id="266149"/>
    <lineage>
        <taxon>Eukaryota</taxon>
        <taxon>Sar</taxon>
        <taxon>Alveolata</taxon>
        <taxon>Ciliophora</taxon>
        <taxon>Intramacronucleata</taxon>
        <taxon>Oligohymenophorea</taxon>
        <taxon>Scuticociliatia</taxon>
        <taxon>Philasterida</taxon>
        <taxon>Pseudocohnilembidae</taxon>
        <taxon>Pseudocohnilembus</taxon>
    </lineage>
</organism>
<dbReference type="Pfam" id="PF00643">
    <property type="entry name" value="zf-B_box"/>
    <property type="match status" value="1"/>
</dbReference>
<protein>
    <recommendedName>
        <fullName evidence="10">B box-type domain-containing protein</fullName>
    </recommendedName>
</protein>
<keyword evidence="1" id="KW-0479">Metal-binding</keyword>
<keyword evidence="5" id="KW-0175">Coiled coil</keyword>
<dbReference type="PROSITE" id="PS00518">
    <property type="entry name" value="ZF_RING_1"/>
    <property type="match status" value="1"/>
</dbReference>
<keyword evidence="2 4" id="KW-0863">Zinc-finger</keyword>
<evidence type="ECO:0000259" key="6">
    <source>
        <dbReference type="PROSITE" id="PS50089"/>
    </source>
</evidence>
<feature type="coiled-coil region" evidence="5">
    <location>
        <begin position="231"/>
        <end position="258"/>
    </location>
</feature>
<dbReference type="CDD" id="cd19756">
    <property type="entry name" value="Bbox2"/>
    <property type="match status" value="1"/>
</dbReference>
<keyword evidence="3" id="KW-0862">Zinc</keyword>
<dbReference type="InterPro" id="IPR017907">
    <property type="entry name" value="Znf_RING_CS"/>
</dbReference>
<gene>
    <name evidence="8" type="ORF">PPERSA_09697</name>
</gene>
<evidence type="ECO:0000259" key="7">
    <source>
        <dbReference type="PROSITE" id="PS50119"/>
    </source>
</evidence>
<evidence type="ECO:0000313" key="8">
    <source>
        <dbReference type="EMBL" id="KRX06085.1"/>
    </source>
</evidence>
<feature type="domain" description="RING-type" evidence="6">
    <location>
        <begin position="12"/>
        <end position="59"/>
    </location>
</feature>
<dbReference type="InterPro" id="IPR047153">
    <property type="entry name" value="TRIM45/56/19-like"/>
</dbReference>
<dbReference type="SUPFAM" id="SSF57845">
    <property type="entry name" value="B-box zinc-binding domain"/>
    <property type="match status" value="1"/>
</dbReference>
<dbReference type="PANTHER" id="PTHR25462">
    <property type="entry name" value="BONUS, ISOFORM C-RELATED"/>
    <property type="match status" value="1"/>
</dbReference>
<dbReference type="InterPro" id="IPR000315">
    <property type="entry name" value="Znf_B-box"/>
</dbReference>
<dbReference type="PANTHER" id="PTHR25462:SF296">
    <property type="entry name" value="MEIOTIC P26, ISOFORM F"/>
    <property type="match status" value="1"/>
</dbReference>
<comment type="caution">
    <text evidence="8">The sequence shown here is derived from an EMBL/GenBank/DDBJ whole genome shotgun (WGS) entry which is preliminary data.</text>
</comment>
<evidence type="ECO:0000256" key="4">
    <source>
        <dbReference type="PROSITE-ProRule" id="PRU00024"/>
    </source>
</evidence>
<dbReference type="PROSITE" id="PS50119">
    <property type="entry name" value="ZF_BBOX"/>
    <property type="match status" value="1"/>
</dbReference>
<evidence type="ECO:0000313" key="9">
    <source>
        <dbReference type="Proteomes" id="UP000054937"/>
    </source>
</evidence>
<dbReference type="InParanoid" id="A0A0V0QW24"/>
<dbReference type="InterPro" id="IPR001841">
    <property type="entry name" value="Znf_RING"/>
</dbReference>
<sequence>METEFDQQAQQCSLCENFPDDILMLACNHDLCLQCAASSYYQEHDQQFKQNYLTCTICKEITHLDHSSVYELEKIAIDINQSQNESNFQQLQTEFSQGSPETNGVCQEHEDEELSYFCFDCKSNCICAECVIHGTHKNHNVKTLKKAFPEIKEQLQDYLGNLEYKSSLINQRKLQLDGEKQDIQEQNQFLKKQVSKIFSGFLEKVRQKEEEILQSCEYLNDSNTKEINNFLINLQSKINDLQQSKAFIQQNIQDQEQDEVKVLNFFSDNYQMLGEILVEDEYEKKLLNEKIEVNILDVKDIEKQIQNIQKNLKGVEGSVKSNLSQLQEQLQNQSQKQEILDKNLNTGKFAGRSLRTETYQGGFNNNY</sequence>
<evidence type="ECO:0000256" key="2">
    <source>
        <dbReference type="ARBA" id="ARBA00022771"/>
    </source>
</evidence>
<dbReference type="EMBL" id="LDAU01000101">
    <property type="protein sequence ID" value="KRX06085.1"/>
    <property type="molecule type" value="Genomic_DNA"/>
</dbReference>
<dbReference type="Gene3D" id="3.30.160.60">
    <property type="entry name" value="Classic Zinc Finger"/>
    <property type="match status" value="1"/>
</dbReference>
<dbReference type="GO" id="GO:0008270">
    <property type="term" value="F:zinc ion binding"/>
    <property type="evidence" value="ECO:0007669"/>
    <property type="project" value="UniProtKB-KW"/>
</dbReference>
<evidence type="ECO:0008006" key="10">
    <source>
        <dbReference type="Google" id="ProtNLM"/>
    </source>
</evidence>